<dbReference type="EMBL" id="JBJQND010000008">
    <property type="protein sequence ID" value="KAL3869227.1"/>
    <property type="molecule type" value="Genomic_DNA"/>
</dbReference>
<accession>A0ABD3W8Z8</accession>
<gene>
    <name evidence="3" type="ORF">ACJMK2_041935</name>
</gene>
<feature type="region of interest" description="Disordered" evidence="1">
    <location>
        <begin position="751"/>
        <end position="771"/>
    </location>
</feature>
<feature type="region of interest" description="Disordered" evidence="1">
    <location>
        <begin position="342"/>
        <end position="371"/>
    </location>
</feature>
<sequence length="912" mass="102010">MMGKLWKQKTHVSLDDPIKYKWSLQYYTLKEILTFFKLPIIVQCEEKSCSIAMGNFFFDLQQPLLLYSKRFTRKGEARCLQKLPNGSYEETKLTVVIPEHYDGWFRISRQMDFEKPAPHHSIESLIHSGSDFFLCTEEFSAICIESTAEDDSTVERVVAAGEVLRKIGVHTINNMMLPPSQRHDDVNTKFLMCIDDNDDELLVPLNQAGVFYEVSDGNFDRKNCLIQIGYMIEEIEEFPVYLRHVLGEPPLLTQNYSPYLKLVRIIEEETLMASTLKMDGLYPLEIQINSPIRFQIALNTGNIISSSEYLKAMELCESIDETYVKDIKFAFTMSPPIVEDNAYSNPSFTDDEQSELASNRSSQQTTASNGTNVFEIESGEDLVDIDANSEFSIDWNPRRTNSNVIHNRKLPESENNGMLSDSFERDEDNAIECSFVSGDNDTSHDSGIHSQAVSIGLSEDDRCFCEKHLQRREKILSKDLQKTSFNHCFGSADGILSRSPSLSRTSTQGASSSNVLPQMSRIILGTHTLDIPRENRKIVRGNDFGPSGNAHFFDSIPVCNMGQQTEYYVFNRTIAGDAKSSSTVSEDTITLMASEKMTKINDFGLPKSTRTSSSSANTSDNASEDTVRVREESNIWGSSRSSLSAWSSEHISLNGRQNVSGISGFDIETFVPDLQNQLQDCNLVRTTSLPVFSVSQRKQSLTSTRKSSSWEGLVKMGKGGVTCKNKASVLECTNMYGGFDDLYLISGVESDDTNDCNSEKKENKSEEDKASPSIAFKNVVKADIHEIKSEQTGSQNMLPAIKLDGYIPCQADNIKNNILEDSIGSNSQVSPTKPVKSVDGIETMNLSYESDTCTNSIHSSTESLISNRSKRSILLSGKMPKTLCQTVRRKNEIKTMGVVKVKGVWNESSDFV</sequence>
<comment type="caution">
    <text evidence="3">The sequence shown here is derived from an EMBL/GenBank/DDBJ whole genome shotgun (WGS) entry which is preliminary data.</text>
</comment>
<feature type="domain" description="CABIT" evidence="2">
    <location>
        <begin position="92"/>
        <end position="300"/>
    </location>
</feature>
<feature type="region of interest" description="Disordered" evidence="1">
    <location>
        <begin position="602"/>
        <end position="629"/>
    </location>
</feature>
<organism evidence="3 4">
    <name type="scientific">Sinanodonta woodiana</name>
    <name type="common">Chinese pond mussel</name>
    <name type="synonym">Anodonta woodiana</name>
    <dbReference type="NCBI Taxonomy" id="1069815"/>
    <lineage>
        <taxon>Eukaryota</taxon>
        <taxon>Metazoa</taxon>
        <taxon>Spiralia</taxon>
        <taxon>Lophotrochozoa</taxon>
        <taxon>Mollusca</taxon>
        <taxon>Bivalvia</taxon>
        <taxon>Autobranchia</taxon>
        <taxon>Heteroconchia</taxon>
        <taxon>Palaeoheterodonta</taxon>
        <taxon>Unionida</taxon>
        <taxon>Unionoidea</taxon>
        <taxon>Unionidae</taxon>
        <taxon>Unioninae</taxon>
        <taxon>Sinanodonta</taxon>
    </lineage>
</organism>
<dbReference type="InterPro" id="IPR025946">
    <property type="entry name" value="CABIT_dom"/>
</dbReference>
<dbReference type="AlphaFoldDB" id="A0ABD3W8Z8"/>
<dbReference type="Pfam" id="PF12736">
    <property type="entry name" value="CABIT"/>
    <property type="match status" value="1"/>
</dbReference>
<feature type="compositionally biased region" description="Polar residues" evidence="1">
    <location>
        <begin position="355"/>
        <end position="371"/>
    </location>
</feature>
<keyword evidence="4" id="KW-1185">Reference proteome</keyword>
<evidence type="ECO:0000313" key="3">
    <source>
        <dbReference type="EMBL" id="KAL3869227.1"/>
    </source>
</evidence>
<evidence type="ECO:0000259" key="2">
    <source>
        <dbReference type="Pfam" id="PF12736"/>
    </source>
</evidence>
<dbReference type="Proteomes" id="UP001634394">
    <property type="component" value="Unassembled WGS sequence"/>
</dbReference>
<feature type="compositionally biased region" description="Low complexity" evidence="1">
    <location>
        <begin position="608"/>
        <end position="621"/>
    </location>
</feature>
<evidence type="ECO:0000313" key="4">
    <source>
        <dbReference type="Proteomes" id="UP001634394"/>
    </source>
</evidence>
<evidence type="ECO:0000256" key="1">
    <source>
        <dbReference type="SAM" id="MobiDB-lite"/>
    </source>
</evidence>
<reference evidence="3 4" key="1">
    <citation type="submission" date="2024-11" db="EMBL/GenBank/DDBJ databases">
        <title>Chromosome-level genome assembly of the freshwater bivalve Anodonta woodiana.</title>
        <authorList>
            <person name="Chen X."/>
        </authorList>
    </citation>
    <scope>NUCLEOTIDE SEQUENCE [LARGE SCALE GENOMIC DNA]</scope>
    <source>
        <strain evidence="3">MN2024</strain>
        <tissue evidence="3">Gills</tissue>
    </source>
</reference>
<protein>
    <recommendedName>
        <fullName evidence="2">CABIT domain-containing protein</fullName>
    </recommendedName>
</protein>
<name>A0ABD3W8Z8_SINWO</name>
<feature type="compositionally biased region" description="Basic and acidic residues" evidence="1">
    <location>
        <begin position="757"/>
        <end position="770"/>
    </location>
</feature>
<proteinExistence type="predicted"/>